<dbReference type="EMBL" id="BK059094">
    <property type="protein sequence ID" value="DAE29471.1"/>
    <property type="molecule type" value="Genomic_DNA"/>
</dbReference>
<protein>
    <submittedName>
        <fullName evidence="1">Uncharacterized protein</fullName>
    </submittedName>
</protein>
<organism evidence="1">
    <name type="scientific">virus sp. ctd0M1</name>
    <dbReference type="NCBI Taxonomy" id="2827993"/>
    <lineage>
        <taxon>Viruses</taxon>
    </lineage>
</organism>
<reference evidence="1" key="1">
    <citation type="journal article" date="2021" name="Proc. Natl. Acad. Sci. U.S.A.">
        <title>A Catalog of Tens of Thousands of Viruses from Human Metagenomes Reveals Hidden Associations with Chronic Diseases.</title>
        <authorList>
            <person name="Tisza M.J."/>
            <person name="Buck C.B."/>
        </authorList>
    </citation>
    <scope>NUCLEOTIDE SEQUENCE</scope>
    <source>
        <strain evidence="1">Ctd0M1</strain>
    </source>
</reference>
<name>A0A8S5RDN2_9VIRU</name>
<proteinExistence type="predicted"/>
<sequence>MSKLNKQKILELTHRALQEWTRGTRSQEFRNVESRQRVLKLFTTYCIARTIKQRKEDINAAQSV</sequence>
<accession>A0A8S5RDN2</accession>
<evidence type="ECO:0000313" key="1">
    <source>
        <dbReference type="EMBL" id="DAE29471.1"/>
    </source>
</evidence>